<protein>
    <recommendedName>
        <fullName evidence="2 4">Acylphosphatase</fullName>
        <ecNumber evidence="2 4">3.6.1.7</ecNumber>
    </recommendedName>
</protein>
<dbReference type="PANTHER" id="PTHR47268">
    <property type="entry name" value="ACYLPHOSPHATASE"/>
    <property type="match status" value="1"/>
</dbReference>
<evidence type="ECO:0000256" key="2">
    <source>
        <dbReference type="ARBA" id="ARBA00012150"/>
    </source>
</evidence>
<feature type="active site" evidence="4">
    <location>
        <position position="42"/>
    </location>
</feature>
<dbReference type="Pfam" id="PF00708">
    <property type="entry name" value="Acylphosphatase"/>
    <property type="match status" value="1"/>
</dbReference>
<dbReference type="EMBL" id="RCWN01000001">
    <property type="protein sequence ID" value="RLQ88316.1"/>
    <property type="molecule type" value="Genomic_DNA"/>
</dbReference>
<dbReference type="SUPFAM" id="SSF54975">
    <property type="entry name" value="Acylphosphatase/BLUF domain-like"/>
    <property type="match status" value="1"/>
</dbReference>
<proteinExistence type="inferred from homology"/>
<organism evidence="9 10">
    <name type="scientific">Notoacmeibacter ruber</name>
    <dbReference type="NCBI Taxonomy" id="2670375"/>
    <lineage>
        <taxon>Bacteria</taxon>
        <taxon>Pseudomonadati</taxon>
        <taxon>Pseudomonadota</taxon>
        <taxon>Alphaproteobacteria</taxon>
        <taxon>Hyphomicrobiales</taxon>
        <taxon>Notoacmeibacteraceae</taxon>
        <taxon>Notoacmeibacter</taxon>
    </lineage>
</organism>
<name>A0A3L7JCD1_9HYPH</name>
<dbReference type="EC" id="3.6.1.7" evidence="2 4"/>
<evidence type="ECO:0000313" key="10">
    <source>
        <dbReference type="Proteomes" id="UP000281094"/>
    </source>
</evidence>
<feature type="domain" description="Acylphosphatase-like" evidence="8">
    <location>
        <begin position="9"/>
        <end position="97"/>
    </location>
</feature>
<dbReference type="Gene3D" id="3.30.70.100">
    <property type="match status" value="1"/>
</dbReference>
<evidence type="ECO:0000256" key="1">
    <source>
        <dbReference type="ARBA" id="ARBA00005614"/>
    </source>
</evidence>
<dbReference type="InterPro" id="IPR017968">
    <property type="entry name" value="Acylphosphatase_CS"/>
</dbReference>
<sequence>MTDKANATCRKIHVTGRVQGVGFRAWTQDQAHELGVTGWVRNNPDGSVTALACGDTETLKRFGERLQDGPVAASVDELRTETADQADAPPSGFSIHK</sequence>
<dbReference type="InterPro" id="IPR001792">
    <property type="entry name" value="Acylphosphatase-like_dom"/>
</dbReference>
<evidence type="ECO:0000256" key="3">
    <source>
        <dbReference type="ARBA" id="ARBA00047645"/>
    </source>
</evidence>
<dbReference type="PROSITE" id="PS00150">
    <property type="entry name" value="ACYLPHOSPHATASE_1"/>
    <property type="match status" value="1"/>
</dbReference>
<feature type="active site" evidence="4">
    <location>
        <position position="24"/>
    </location>
</feature>
<comment type="catalytic activity">
    <reaction evidence="3 4 5">
        <text>an acyl phosphate + H2O = a carboxylate + phosphate + H(+)</text>
        <dbReference type="Rhea" id="RHEA:14965"/>
        <dbReference type="ChEBI" id="CHEBI:15377"/>
        <dbReference type="ChEBI" id="CHEBI:15378"/>
        <dbReference type="ChEBI" id="CHEBI:29067"/>
        <dbReference type="ChEBI" id="CHEBI:43474"/>
        <dbReference type="ChEBI" id="CHEBI:59918"/>
        <dbReference type="EC" id="3.6.1.7"/>
    </reaction>
</comment>
<comment type="similarity">
    <text evidence="1 6">Belongs to the acylphosphatase family.</text>
</comment>
<dbReference type="InterPro" id="IPR020456">
    <property type="entry name" value="Acylphosphatase"/>
</dbReference>
<dbReference type="RefSeq" id="WP_121645283.1">
    <property type="nucleotide sequence ID" value="NZ_RCWN01000001.1"/>
</dbReference>
<dbReference type="PANTHER" id="PTHR47268:SF4">
    <property type="entry name" value="ACYLPHOSPHATASE"/>
    <property type="match status" value="1"/>
</dbReference>
<comment type="caution">
    <text evidence="9">The sequence shown here is derived from an EMBL/GenBank/DDBJ whole genome shotgun (WGS) entry which is preliminary data.</text>
</comment>
<evidence type="ECO:0000259" key="8">
    <source>
        <dbReference type="PROSITE" id="PS51160"/>
    </source>
</evidence>
<evidence type="ECO:0000256" key="5">
    <source>
        <dbReference type="RuleBase" id="RU000553"/>
    </source>
</evidence>
<evidence type="ECO:0000256" key="4">
    <source>
        <dbReference type="PROSITE-ProRule" id="PRU00520"/>
    </source>
</evidence>
<dbReference type="Proteomes" id="UP000281094">
    <property type="component" value="Unassembled WGS sequence"/>
</dbReference>
<accession>A0A3L7JCD1</accession>
<dbReference type="AlphaFoldDB" id="A0A3L7JCD1"/>
<evidence type="ECO:0000256" key="7">
    <source>
        <dbReference type="SAM" id="MobiDB-lite"/>
    </source>
</evidence>
<dbReference type="GO" id="GO:0003998">
    <property type="term" value="F:acylphosphatase activity"/>
    <property type="evidence" value="ECO:0007669"/>
    <property type="project" value="UniProtKB-EC"/>
</dbReference>
<keyword evidence="4 5" id="KW-0378">Hydrolase</keyword>
<dbReference type="PRINTS" id="PR00112">
    <property type="entry name" value="ACYLPHPHTASE"/>
</dbReference>
<dbReference type="PROSITE" id="PS00151">
    <property type="entry name" value="ACYLPHOSPHATASE_2"/>
    <property type="match status" value="1"/>
</dbReference>
<evidence type="ECO:0000313" key="9">
    <source>
        <dbReference type="EMBL" id="RLQ88316.1"/>
    </source>
</evidence>
<evidence type="ECO:0000256" key="6">
    <source>
        <dbReference type="RuleBase" id="RU004168"/>
    </source>
</evidence>
<dbReference type="InterPro" id="IPR036046">
    <property type="entry name" value="Acylphosphatase-like_dom_sf"/>
</dbReference>
<feature type="region of interest" description="Disordered" evidence="7">
    <location>
        <begin position="78"/>
        <end position="97"/>
    </location>
</feature>
<reference evidence="9 10" key="1">
    <citation type="submission" date="2018-10" db="EMBL/GenBank/DDBJ databases">
        <title>Notoacmeibacter sp. M2BS9Y-3-1, whole genome shotgun sequence.</title>
        <authorList>
            <person name="Tuo L."/>
        </authorList>
    </citation>
    <scope>NUCLEOTIDE SEQUENCE [LARGE SCALE GENOMIC DNA]</scope>
    <source>
        <strain evidence="9 10">M2BS9Y-3-1</strain>
    </source>
</reference>
<keyword evidence="10" id="KW-1185">Reference proteome</keyword>
<dbReference type="PROSITE" id="PS51160">
    <property type="entry name" value="ACYLPHOSPHATASE_3"/>
    <property type="match status" value="1"/>
</dbReference>
<gene>
    <name evidence="9" type="ORF">D8780_08965</name>
</gene>